<accession>A0A7H0H3Z2</accession>
<evidence type="ECO:0000313" key="10">
    <source>
        <dbReference type="Proteomes" id="UP000516117"/>
    </source>
</evidence>
<protein>
    <submittedName>
        <fullName evidence="9">ABC transporter permease</fullName>
    </submittedName>
</protein>
<dbReference type="SUPFAM" id="SSF161098">
    <property type="entry name" value="MetI-like"/>
    <property type="match status" value="1"/>
</dbReference>
<dbReference type="InterPro" id="IPR050366">
    <property type="entry name" value="BP-dependent_transpt_permease"/>
</dbReference>
<feature type="transmembrane region" description="Helical" evidence="7">
    <location>
        <begin position="44"/>
        <end position="66"/>
    </location>
</feature>
<dbReference type="RefSeq" id="WP_187720394.1">
    <property type="nucleotide sequence ID" value="NZ_BAABBL010000014.1"/>
</dbReference>
<proteinExistence type="inferred from homology"/>
<dbReference type="Pfam" id="PF12911">
    <property type="entry name" value="OppC_N"/>
    <property type="match status" value="1"/>
</dbReference>
<evidence type="ECO:0000256" key="1">
    <source>
        <dbReference type="ARBA" id="ARBA00004651"/>
    </source>
</evidence>
<evidence type="ECO:0000256" key="5">
    <source>
        <dbReference type="ARBA" id="ARBA00022989"/>
    </source>
</evidence>
<feature type="domain" description="ABC transmembrane type-1" evidence="8">
    <location>
        <begin position="105"/>
        <end position="296"/>
    </location>
</feature>
<dbReference type="Gene3D" id="1.10.3720.10">
    <property type="entry name" value="MetI-like"/>
    <property type="match status" value="1"/>
</dbReference>
<evidence type="ECO:0000256" key="2">
    <source>
        <dbReference type="ARBA" id="ARBA00022448"/>
    </source>
</evidence>
<dbReference type="EMBL" id="CP060789">
    <property type="protein sequence ID" value="QNP55258.1"/>
    <property type="molecule type" value="Genomic_DNA"/>
</dbReference>
<feature type="transmembrane region" description="Helical" evidence="7">
    <location>
        <begin position="275"/>
        <end position="296"/>
    </location>
</feature>
<evidence type="ECO:0000256" key="4">
    <source>
        <dbReference type="ARBA" id="ARBA00022692"/>
    </source>
</evidence>
<reference evidence="9 10" key="1">
    <citation type="submission" date="2020-08" db="EMBL/GenBank/DDBJ databases">
        <title>Genome sequence of Tessaracoccus defluvii JCM 17540T.</title>
        <authorList>
            <person name="Hyun D.-W."/>
            <person name="Bae J.-W."/>
        </authorList>
    </citation>
    <scope>NUCLEOTIDE SEQUENCE [LARGE SCALE GENOMIC DNA]</scope>
    <source>
        <strain evidence="9 10">JCM 17540</strain>
    </source>
</reference>
<dbReference type="GO" id="GO:0005886">
    <property type="term" value="C:plasma membrane"/>
    <property type="evidence" value="ECO:0007669"/>
    <property type="project" value="UniProtKB-SubCell"/>
</dbReference>
<dbReference type="InterPro" id="IPR025966">
    <property type="entry name" value="OppC_N"/>
</dbReference>
<dbReference type="CDD" id="cd06261">
    <property type="entry name" value="TM_PBP2"/>
    <property type="match status" value="1"/>
</dbReference>
<evidence type="ECO:0000256" key="6">
    <source>
        <dbReference type="ARBA" id="ARBA00023136"/>
    </source>
</evidence>
<keyword evidence="6 7" id="KW-0472">Membrane</keyword>
<keyword evidence="2 7" id="KW-0813">Transport</keyword>
<dbReference type="AlphaFoldDB" id="A0A7H0H3Z2"/>
<dbReference type="KEGG" id="tdf:H9L22_13595"/>
<dbReference type="InterPro" id="IPR000515">
    <property type="entry name" value="MetI-like"/>
</dbReference>
<name>A0A7H0H3Z2_9ACTN</name>
<keyword evidence="3" id="KW-1003">Cell membrane</keyword>
<dbReference type="GO" id="GO:0055085">
    <property type="term" value="P:transmembrane transport"/>
    <property type="evidence" value="ECO:0007669"/>
    <property type="project" value="InterPro"/>
</dbReference>
<keyword evidence="5 7" id="KW-1133">Transmembrane helix</keyword>
<evidence type="ECO:0000259" key="8">
    <source>
        <dbReference type="PROSITE" id="PS50928"/>
    </source>
</evidence>
<dbReference type="Proteomes" id="UP000516117">
    <property type="component" value="Chromosome"/>
</dbReference>
<dbReference type="Pfam" id="PF00528">
    <property type="entry name" value="BPD_transp_1"/>
    <property type="match status" value="1"/>
</dbReference>
<comment type="similarity">
    <text evidence="7">Belongs to the binding-protein-dependent transport system permease family.</text>
</comment>
<dbReference type="InterPro" id="IPR035906">
    <property type="entry name" value="MetI-like_sf"/>
</dbReference>
<comment type="subcellular location">
    <subcellularLocation>
        <location evidence="1 7">Cell membrane</location>
        <topology evidence="1 7">Multi-pass membrane protein</topology>
    </subcellularLocation>
</comment>
<gene>
    <name evidence="9" type="ORF">H9L22_13595</name>
</gene>
<dbReference type="PANTHER" id="PTHR43386">
    <property type="entry name" value="OLIGOPEPTIDE TRANSPORT SYSTEM PERMEASE PROTEIN APPC"/>
    <property type="match status" value="1"/>
</dbReference>
<evidence type="ECO:0000313" key="9">
    <source>
        <dbReference type="EMBL" id="QNP55258.1"/>
    </source>
</evidence>
<organism evidence="9 10">
    <name type="scientific">Tessaracoccus defluvii</name>
    <dbReference type="NCBI Taxonomy" id="1285901"/>
    <lineage>
        <taxon>Bacteria</taxon>
        <taxon>Bacillati</taxon>
        <taxon>Actinomycetota</taxon>
        <taxon>Actinomycetes</taxon>
        <taxon>Propionibacteriales</taxon>
        <taxon>Propionibacteriaceae</taxon>
        <taxon>Tessaracoccus</taxon>
    </lineage>
</organism>
<evidence type="ECO:0000256" key="7">
    <source>
        <dbReference type="RuleBase" id="RU363032"/>
    </source>
</evidence>
<keyword evidence="10" id="KW-1185">Reference proteome</keyword>
<evidence type="ECO:0000256" key="3">
    <source>
        <dbReference type="ARBA" id="ARBA00022475"/>
    </source>
</evidence>
<sequence>MATQTRRARALDRQMDAILAAEGQERKRRWVTNRQLRRMLNNRLSTLGLIVFGVIVLASLAAPLLAPYNPAQMDLTTILKPPSAEHWLGTDKIGRDVLSRILYGGRVSIFVGLGSALGAAVIGVTLGIYAGYVGGWVDKVVFRISEMVMAFPQIVLVLLLVSIVGQSLGNLMIIFIGTGWGSMYRMARSQTLSIREEEYIAALRAFGINKVIVCAKHILPNALGPIMVNVTLSTAMFILQESSLSFLGLGVPMEIPTWGNILNVANDLTILNNAWWMWLPVGLVISIFVLSVNFIGDGLRDSTDPSQQG</sequence>
<dbReference type="PROSITE" id="PS50928">
    <property type="entry name" value="ABC_TM1"/>
    <property type="match status" value="1"/>
</dbReference>
<keyword evidence="4 7" id="KW-0812">Transmembrane</keyword>
<feature type="transmembrane region" description="Helical" evidence="7">
    <location>
        <begin position="107"/>
        <end position="132"/>
    </location>
</feature>
<dbReference type="PANTHER" id="PTHR43386:SF1">
    <property type="entry name" value="D,D-DIPEPTIDE TRANSPORT SYSTEM PERMEASE PROTEIN DDPC-RELATED"/>
    <property type="match status" value="1"/>
</dbReference>